<dbReference type="SUPFAM" id="SSF57701">
    <property type="entry name" value="Zn2/Cys6 DNA-binding domain"/>
    <property type="match status" value="1"/>
</dbReference>
<organism evidence="5 6">
    <name type="scientific">Mycena venus</name>
    <dbReference type="NCBI Taxonomy" id="2733690"/>
    <lineage>
        <taxon>Eukaryota</taxon>
        <taxon>Fungi</taxon>
        <taxon>Dikarya</taxon>
        <taxon>Basidiomycota</taxon>
        <taxon>Agaricomycotina</taxon>
        <taxon>Agaricomycetes</taxon>
        <taxon>Agaricomycetidae</taxon>
        <taxon>Agaricales</taxon>
        <taxon>Marasmiineae</taxon>
        <taxon>Mycenaceae</taxon>
        <taxon>Mycena</taxon>
    </lineage>
</organism>
<feature type="compositionally biased region" description="Pro residues" evidence="3">
    <location>
        <begin position="638"/>
        <end position="647"/>
    </location>
</feature>
<dbReference type="EMBL" id="JACAZI010000022">
    <property type="protein sequence ID" value="KAF7336885.1"/>
    <property type="molecule type" value="Genomic_DNA"/>
</dbReference>
<sequence length="737" mass="82962">MASDDEVQAFDPTSSERSGSSVLSLPNPTRFAPIKQRRQQRSCDICRRRKRRCDGPKMANGTCSNCLAFGSTCTYVEPQKRGPKSLHAVTVEELKRENASLKTENASLKAKLRSLSICSLCAQPLQSQPQEDDSSRTASVFPHSSWTTSSSNANEPQEERDITTDELATRFSQFSLGSAQPSYFGAGSSFALANNASLMKEKFLGPSLSARRPYFWQVLPWEKEAFNGHPKYEYPAIDLIASLLDVYFTNLHPTIPILHRPTFERSVAEGLHFRDADFGGVLLSVLALASRFSKDPRVFVESGDSLSAGWAFANQIVLQTLFEPTIHMVQMYSLLCLYMLGTSAPHLAWIYNGLGTRFLQQRGEHRPKPEGHKWTPEDELWKRAFWIFVSFEHIGATFFGRPTSFHAEEYDVELPLEIDDEYWDRGAAQPLGKPSELSYFVCYIRVSEILGDAIRRLYGSKKAKAFMGWDGPDWEQQTVAELDSKMNHFLDSIPPHLRWDPESPPQGIFFDQSAKLHITYNYIVIAIHRRYIQKPSAQSAPSLTICASAARAILHTADIWLSNLQRLPLNNITDPVFVSGVILVLYMLGTNRAGLPMEKNKDLARVATALQILKFAESRIQPAGRLWELLRELCLDNPLPPQDPPSNEPHDNDASGSAWHIPKPSLSNILDEHYPQLGKTSDYWNSMLTHDQSAGFVQGMSIEQLLASDGDLSSSIESMLDDNLMSMWMTAPWRRKH</sequence>
<proteinExistence type="predicted"/>
<feature type="compositionally biased region" description="Low complexity" evidence="3">
    <location>
        <begin position="15"/>
        <end position="24"/>
    </location>
</feature>
<keyword evidence="2" id="KW-0539">Nucleus</keyword>
<feature type="domain" description="Zn(2)-C6 fungal-type" evidence="4">
    <location>
        <begin position="42"/>
        <end position="75"/>
    </location>
</feature>
<feature type="region of interest" description="Disordered" evidence="3">
    <location>
        <begin position="1"/>
        <end position="36"/>
    </location>
</feature>
<dbReference type="AlphaFoldDB" id="A0A8H6X934"/>
<dbReference type="GO" id="GO:0008270">
    <property type="term" value="F:zinc ion binding"/>
    <property type="evidence" value="ECO:0007669"/>
    <property type="project" value="InterPro"/>
</dbReference>
<keyword evidence="1" id="KW-0479">Metal-binding</keyword>
<evidence type="ECO:0000259" key="4">
    <source>
        <dbReference type="PROSITE" id="PS50048"/>
    </source>
</evidence>
<dbReference type="Pfam" id="PF00172">
    <property type="entry name" value="Zn_clus"/>
    <property type="match status" value="1"/>
</dbReference>
<dbReference type="PROSITE" id="PS50048">
    <property type="entry name" value="ZN2_CY6_FUNGAL_2"/>
    <property type="match status" value="1"/>
</dbReference>
<dbReference type="Pfam" id="PF04082">
    <property type="entry name" value="Fungal_trans"/>
    <property type="match status" value="1"/>
</dbReference>
<evidence type="ECO:0000256" key="3">
    <source>
        <dbReference type="SAM" id="MobiDB-lite"/>
    </source>
</evidence>
<dbReference type="GO" id="GO:0006351">
    <property type="term" value="P:DNA-templated transcription"/>
    <property type="evidence" value="ECO:0007669"/>
    <property type="project" value="InterPro"/>
</dbReference>
<dbReference type="InterPro" id="IPR050987">
    <property type="entry name" value="AtrR-like"/>
</dbReference>
<dbReference type="SMART" id="SM00066">
    <property type="entry name" value="GAL4"/>
    <property type="match status" value="1"/>
</dbReference>
<comment type="caution">
    <text evidence="5">The sequence shown here is derived from an EMBL/GenBank/DDBJ whole genome shotgun (WGS) entry which is preliminary data.</text>
</comment>
<protein>
    <submittedName>
        <fullName evidence="5">Fungal-trans domain-containing protein</fullName>
    </submittedName>
</protein>
<gene>
    <name evidence="5" type="ORF">MVEN_02124800</name>
</gene>
<evidence type="ECO:0000313" key="6">
    <source>
        <dbReference type="Proteomes" id="UP000620124"/>
    </source>
</evidence>
<dbReference type="GO" id="GO:0003677">
    <property type="term" value="F:DNA binding"/>
    <property type="evidence" value="ECO:0007669"/>
    <property type="project" value="InterPro"/>
</dbReference>
<dbReference type="GO" id="GO:0000981">
    <property type="term" value="F:DNA-binding transcription factor activity, RNA polymerase II-specific"/>
    <property type="evidence" value="ECO:0007669"/>
    <property type="project" value="InterPro"/>
</dbReference>
<accession>A0A8H6X934</accession>
<dbReference type="CDD" id="cd12148">
    <property type="entry name" value="fungal_TF_MHR"/>
    <property type="match status" value="1"/>
</dbReference>
<evidence type="ECO:0000313" key="5">
    <source>
        <dbReference type="EMBL" id="KAF7336885.1"/>
    </source>
</evidence>
<feature type="region of interest" description="Disordered" evidence="3">
    <location>
        <begin position="127"/>
        <end position="161"/>
    </location>
</feature>
<dbReference type="SMART" id="SM00906">
    <property type="entry name" value="Fungal_trans"/>
    <property type="match status" value="1"/>
</dbReference>
<reference evidence="5" key="1">
    <citation type="submission" date="2020-05" db="EMBL/GenBank/DDBJ databases">
        <title>Mycena genomes resolve the evolution of fungal bioluminescence.</title>
        <authorList>
            <person name="Tsai I.J."/>
        </authorList>
    </citation>
    <scope>NUCLEOTIDE SEQUENCE</scope>
    <source>
        <strain evidence="5">CCC161011</strain>
    </source>
</reference>
<evidence type="ECO:0000256" key="2">
    <source>
        <dbReference type="ARBA" id="ARBA00023242"/>
    </source>
</evidence>
<feature type="region of interest" description="Disordered" evidence="3">
    <location>
        <begin position="638"/>
        <end position="658"/>
    </location>
</feature>
<dbReference type="CDD" id="cd00067">
    <property type="entry name" value="GAL4"/>
    <property type="match status" value="1"/>
</dbReference>
<dbReference type="OrthoDB" id="4456959at2759"/>
<dbReference type="PANTHER" id="PTHR46910">
    <property type="entry name" value="TRANSCRIPTION FACTOR PDR1"/>
    <property type="match status" value="1"/>
</dbReference>
<dbReference type="PANTHER" id="PTHR46910:SF38">
    <property type="entry name" value="ZN(2)-C6 FUNGAL-TYPE DOMAIN-CONTAINING PROTEIN"/>
    <property type="match status" value="1"/>
</dbReference>
<feature type="compositionally biased region" description="Polar residues" evidence="3">
    <location>
        <begin position="136"/>
        <end position="155"/>
    </location>
</feature>
<keyword evidence="6" id="KW-1185">Reference proteome</keyword>
<dbReference type="InterPro" id="IPR007219">
    <property type="entry name" value="XnlR_reg_dom"/>
</dbReference>
<dbReference type="Gene3D" id="4.10.240.10">
    <property type="entry name" value="Zn(2)-C6 fungal-type DNA-binding domain"/>
    <property type="match status" value="1"/>
</dbReference>
<dbReference type="InterPro" id="IPR001138">
    <property type="entry name" value="Zn2Cys6_DnaBD"/>
</dbReference>
<dbReference type="InterPro" id="IPR036864">
    <property type="entry name" value="Zn2-C6_fun-type_DNA-bd_sf"/>
</dbReference>
<name>A0A8H6X934_9AGAR</name>
<evidence type="ECO:0000256" key="1">
    <source>
        <dbReference type="ARBA" id="ARBA00022723"/>
    </source>
</evidence>
<dbReference type="PROSITE" id="PS00463">
    <property type="entry name" value="ZN2_CY6_FUNGAL_1"/>
    <property type="match status" value="1"/>
</dbReference>
<dbReference type="Proteomes" id="UP000620124">
    <property type="component" value="Unassembled WGS sequence"/>
</dbReference>